<organism evidence="1">
    <name type="scientific">Arsenophonus nasoniae</name>
    <name type="common">son-killer infecting Nasonia vitripennis</name>
    <dbReference type="NCBI Taxonomy" id="638"/>
    <lineage>
        <taxon>Bacteria</taxon>
        <taxon>Pseudomonadati</taxon>
        <taxon>Pseudomonadota</taxon>
        <taxon>Gammaproteobacteria</taxon>
        <taxon>Enterobacterales</taxon>
        <taxon>Morganellaceae</taxon>
        <taxon>Arsenophonus</taxon>
    </lineage>
</organism>
<evidence type="ECO:0008006" key="2">
    <source>
        <dbReference type="Google" id="ProtNLM"/>
    </source>
</evidence>
<name>D2TWD6_9GAMM</name>
<accession>D2TWD6</accession>
<sequence>MEVIMDEYSPRSYDILVLKYLCDALHRDAMLTLHRTKTHWKNDLGSDQNVKFNVLIDHITDFIGQFKLKYPNNVNLFIFIDEYLDETYNLFGKPVMSLTDISDWQKMNEHLSEILTNDIKYSLSNT</sequence>
<dbReference type="EMBL" id="FN545156">
    <property type="protein sequence ID" value="CBA71667.1"/>
    <property type="molecule type" value="Genomic_DNA"/>
</dbReference>
<evidence type="ECO:0000313" key="1">
    <source>
        <dbReference type="EMBL" id="CBA71667.1"/>
    </source>
</evidence>
<dbReference type="Pfam" id="PF10757">
    <property type="entry name" value="YbaJ"/>
    <property type="match status" value="1"/>
</dbReference>
<gene>
    <name evidence="1" type="ORF">ARN_03590</name>
</gene>
<dbReference type="AlphaFoldDB" id="D2TWD6"/>
<protein>
    <recommendedName>
        <fullName evidence="2">Hha toxicity modulator TomB</fullName>
    </recommendedName>
</protein>
<proteinExistence type="predicted"/>
<dbReference type="InterPro" id="IPR019693">
    <property type="entry name" value="Biofilm_formation_reg_YbaJ"/>
</dbReference>
<dbReference type="NCBIfam" id="NF007948">
    <property type="entry name" value="PRK10667.1"/>
    <property type="match status" value="1"/>
</dbReference>
<reference evidence="1" key="1">
    <citation type="journal article" date="2010" name="Insect Mol. Biol.">
        <title>The draft genome sequence of Arsenophonus nasoniae, son-killer bacterium of Nasonia vitripennis, reveals genes associated with virulence and symbiosis.</title>
        <authorList>
            <person name="Wilkes T."/>
            <person name="Darby A.C."/>
            <person name="Choi J."/>
            <person name="Colborne J.K."/>
            <person name="Werren J.H."/>
            <person name="Hurst G.D.D."/>
        </authorList>
    </citation>
    <scope>NUCLEOTIDE SEQUENCE</scope>
</reference>